<proteinExistence type="predicted"/>
<reference evidence="1 2" key="1">
    <citation type="submission" date="2016-02" db="EMBL/GenBank/DDBJ databases">
        <title>Species-wide whole genome sequencing reveals diversity, host range in Lonsdalea quercina.</title>
        <authorList>
            <person name="Li Y."/>
        </authorList>
    </citation>
    <scope>NUCLEOTIDE SEQUENCE [LARGE SCALE GENOMIC DNA]</scope>
    <source>
        <strain evidence="1 2">LMG 26265</strain>
    </source>
</reference>
<dbReference type="Proteomes" id="UP000194040">
    <property type="component" value="Unassembled WGS sequence"/>
</dbReference>
<keyword evidence="2" id="KW-1185">Reference proteome</keyword>
<comment type="caution">
    <text evidence="1">The sequence shown here is derived from an EMBL/GenBank/DDBJ whole genome shotgun (WGS) entry which is preliminary data.</text>
</comment>
<dbReference type="RefSeq" id="WP_094100577.1">
    <property type="nucleotide sequence ID" value="NZ_LUTQ01000012.1"/>
</dbReference>
<name>A0ABX3XHU8_9GAMM</name>
<dbReference type="EMBL" id="LUTQ01000012">
    <property type="protein sequence ID" value="OSN10916.1"/>
    <property type="molecule type" value="Genomic_DNA"/>
</dbReference>
<accession>A0ABX3XHU8</accession>
<protein>
    <submittedName>
        <fullName evidence="1">Pathogenicity island protein</fullName>
    </submittedName>
</protein>
<evidence type="ECO:0000313" key="1">
    <source>
        <dbReference type="EMBL" id="OSN10916.1"/>
    </source>
</evidence>
<sequence>MLDKLKKIPLIDDVKVSNRDGVILMNLEGRAARGYLCTLSLALSIYIDTVENFTAETANYMMLLLAACPQIHDYSLQMNSVGGWLCGYYDKNMTAEIMAVEMEKQLALTRYLTSVLSCKIKSDKGRGNEIK</sequence>
<organism evidence="1 2">
    <name type="scientific">Lonsdalea iberica</name>
    <dbReference type="NCBI Taxonomy" id="1082703"/>
    <lineage>
        <taxon>Bacteria</taxon>
        <taxon>Pseudomonadati</taxon>
        <taxon>Pseudomonadota</taxon>
        <taxon>Gammaproteobacteria</taxon>
        <taxon>Enterobacterales</taxon>
        <taxon>Pectobacteriaceae</taxon>
        <taxon>Lonsdalea</taxon>
    </lineage>
</organism>
<evidence type="ECO:0000313" key="2">
    <source>
        <dbReference type="Proteomes" id="UP000194040"/>
    </source>
</evidence>
<gene>
    <name evidence="1" type="ORF">AU512_05885</name>
</gene>